<evidence type="ECO:0000256" key="3">
    <source>
        <dbReference type="PROSITE-ProRule" id="PRU00221"/>
    </source>
</evidence>
<keyword evidence="5" id="KW-1185">Reference proteome</keyword>
<sequence length="335" mass="36149">MASFQLQCSDEYRYPGAEPEYVTNVIPLASGLAVTTSDQRLALFDPQRLSQGPLKRIQADHGGLTSAESYSADESIVATAGENGTVSVWDLRLDPSKAQVLRIQGDYPSIHSLACASSTNTLAAGTEFANHQASILIWDLRTPSAPRSQYTEVHSDDISALTFHPTNPHILLSGSTDGLLNVSDTRIADEDELVIQTFNHGSVHRAAFLNDTELFALSHDEKFALYDVADDAPRGCATLDLGDIRPVLGCQYAANVVAKVDGAGAVLGVGERDQETFKMYHLVRGPQGWDVDRAAVELPGAHGQETVRNFTFFGQEQVVFTGGEDGCVKAWRPGS</sequence>
<dbReference type="AlphaFoldDB" id="A0AAJ0BFP4"/>
<dbReference type="InterPro" id="IPR015943">
    <property type="entry name" value="WD40/YVTN_repeat-like_dom_sf"/>
</dbReference>
<gene>
    <name evidence="4" type="ORF">QBC47DRAFT_375881</name>
</gene>
<dbReference type="Pfam" id="PF00400">
    <property type="entry name" value="WD40"/>
    <property type="match status" value="2"/>
</dbReference>
<dbReference type="Proteomes" id="UP001239445">
    <property type="component" value="Unassembled WGS sequence"/>
</dbReference>
<comment type="caution">
    <text evidence="4">The sequence shown here is derived from an EMBL/GenBank/DDBJ whole genome shotgun (WGS) entry which is preliminary data.</text>
</comment>
<accession>A0AAJ0BFP4</accession>
<evidence type="ECO:0000256" key="2">
    <source>
        <dbReference type="ARBA" id="ARBA00022737"/>
    </source>
</evidence>
<dbReference type="PANTHER" id="PTHR22889">
    <property type="entry name" value="WD REPEAT-CONTAINING PROTEIN 89"/>
    <property type="match status" value="1"/>
</dbReference>
<evidence type="ECO:0000313" key="4">
    <source>
        <dbReference type="EMBL" id="KAK1757396.1"/>
    </source>
</evidence>
<dbReference type="Gene3D" id="2.130.10.10">
    <property type="entry name" value="YVTN repeat-like/Quinoprotein amine dehydrogenase"/>
    <property type="match status" value="1"/>
</dbReference>
<evidence type="ECO:0000313" key="5">
    <source>
        <dbReference type="Proteomes" id="UP001239445"/>
    </source>
</evidence>
<dbReference type="SUPFAM" id="SSF50978">
    <property type="entry name" value="WD40 repeat-like"/>
    <property type="match status" value="1"/>
</dbReference>
<dbReference type="PROSITE" id="PS00678">
    <property type="entry name" value="WD_REPEATS_1"/>
    <property type="match status" value="1"/>
</dbReference>
<reference evidence="4" key="1">
    <citation type="submission" date="2023-06" db="EMBL/GenBank/DDBJ databases">
        <title>Genome-scale phylogeny and comparative genomics of the fungal order Sordariales.</title>
        <authorList>
            <consortium name="Lawrence Berkeley National Laboratory"/>
            <person name="Hensen N."/>
            <person name="Bonometti L."/>
            <person name="Westerberg I."/>
            <person name="Brannstrom I.O."/>
            <person name="Guillou S."/>
            <person name="Cros-Aarteil S."/>
            <person name="Calhoun S."/>
            <person name="Haridas S."/>
            <person name="Kuo A."/>
            <person name="Mondo S."/>
            <person name="Pangilinan J."/>
            <person name="Riley R."/>
            <person name="Labutti K."/>
            <person name="Andreopoulos B."/>
            <person name="Lipzen A."/>
            <person name="Chen C."/>
            <person name="Yanf M."/>
            <person name="Daum C."/>
            <person name="Ng V."/>
            <person name="Clum A."/>
            <person name="Steindorff A."/>
            <person name="Ohm R."/>
            <person name="Martin F."/>
            <person name="Silar P."/>
            <person name="Natvig D."/>
            <person name="Lalanne C."/>
            <person name="Gautier V."/>
            <person name="Ament-Velasquez S.L."/>
            <person name="Kruys A."/>
            <person name="Hutchinson M.I."/>
            <person name="Powell A.J."/>
            <person name="Barry K."/>
            <person name="Miller A.N."/>
            <person name="Grigoriev I.V."/>
            <person name="Debuchy R."/>
            <person name="Gladieux P."/>
            <person name="Thoren M.H."/>
            <person name="Johannesson H."/>
        </authorList>
    </citation>
    <scope>NUCLEOTIDE SEQUENCE</scope>
    <source>
        <strain evidence="4">PSN4</strain>
    </source>
</reference>
<dbReference type="InterPro" id="IPR039328">
    <property type="entry name" value="WDR89"/>
</dbReference>
<dbReference type="InterPro" id="IPR019775">
    <property type="entry name" value="WD40_repeat_CS"/>
</dbReference>
<dbReference type="InterPro" id="IPR001680">
    <property type="entry name" value="WD40_rpt"/>
</dbReference>
<organism evidence="4 5">
    <name type="scientific">Echria macrotheca</name>
    <dbReference type="NCBI Taxonomy" id="438768"/>
    <lineage>
        <taxon>Eukaryota</taxon>
        <taxon>Fungi</taxon>
        <taxon>Dikarya</taxon>
        <taxon>Ascomycota</taxon>
        <taxon>Pezizomycotina</taxon>
        <taxon>Sordariomycetes</taxon>
        <taxon>Sordariomycetidae</taxon>
        <taxon>Sordariales</taxon>
        <taxon>Schizotheciaceae</taxon>
        <taxon>Echria</taxon>
    </lineage>
</organism>
<keyword evidence="2" id="KW-0677">Repeat</keyword>
<evidence type="ECO:0000256" key="1">
    <source>
        <dbReference type="ARBA" id="ARBA00022574"/>
    </source>
</evidence>
<dbReference type="SMART" id="SM00320">
    <property type="entry name" value="WD40"/>
    <property type="match status" value="5"/>
</dbReference>
<dbReference type="PANTHER" id="PTHR22889:SF0">
    <property type="entry name" value="WD REPEAT-CONTAINING PROTEIN 89"/>
    <property type="match status" value="1"/>
</dbReference>
<dbReference type="InterPro" id="IPR036322">
    <property type="entry name" value="WD40_repeat_dom_sf"/>
</dbReference>
<feature type="repeat" description="WD" evidence="3">
    <location>
        <begin position="58"/>
        <end position="92"/>
    </location>
</feature>
<name>A0AAJ0BFP4_9PEZI</name>
<proteinExistence type="predicted"/>
<keyword evidence="1 3" id="KW-0853">WD repeat</keyword>
<protein>
    <submittedName>
        <fullName evidence="4">WD repeat-containing protein 89</fullName>
    </submittedName>
</protein>
<dbReference type="PROSITE" id="PS50082">
    <property type="entry name" value="WD_REPEATS_2"/>
    <property type="match status" value="1"/>
</dbReference>
<dbReference type="EMBL" id="MU839830">
    <property type="protein sequence ID" value="KAK1757396.1"/>
    <property type="molecule type" value="Genomic_DNA"/>
</dbReference>